<evidence type="ECO:0000256" key="3">
    <source>
        <dbReference type="ARBA" id="ARBA00022692"/>
    </source>
</evidence>
<keyword evidence="4 6" id="KW-1133">Transmembrane helix</keyword>
<comment type="caution">
    <text evidence="8">The sequence shown here is derived from an EMBL/GenBank/DDBJ whole genome shotgun (WGS) entry which is preliminary data.</text>
</comment>
<keyword evidence="3 6" id="KW-0812">Transmembrane</keyword>
<reference evidence="8" key="1">
    <citation type="submission" date="2020-09" db="EMBL/GenBank/DDBJ databases">
        <title>A novel bacterium of genus Paenibacillus, isolated from South China Sea.</title>
        <authorList>
            <person name="Huang H."/>
            <person name="Mo K."/>
            <person name="Hu Y."/>
        </authorList>
    </citation>
    <scope>NUCLEOTIDE SEQUENCE</scope>
    <source>
        <strain evidence="8">IB182363</strain>
    </source>
</reference>
<evidence type="ECO:0000256" key="2">
    <source>
        <dbReference type="ARBA" id="ARBA00009399"/>
    </source>
</evidence>
<evidence type="ECO:0000313" key="8">
    <source>
        <dbReference type="EMBL" id="MBD2866785.1"/>
    </source>
</evidence>
<evidence type="ECO:0000256" key="1">
    <source>
        <dbReference type="ARBA" id="ARBA00004141"/>
    </source>
</evidence>
<gene>
    <name evidence="8" type="ORF">IDH45_32935</name>
</gene>
<accession>A0A927CJE6</accession>
<name>A0A927CJE6_9BACL</name>
<feature type="transmembrane region" description="Helical" evidence="6">
    <location>
        <begin position="33"/>
        <end position="52"/>
    </location>
</feature>
<dbReference type="PANTHER" id="PTHR38459">
    <property type="entry name" value="PROPHAGE BACTOPRENOL-LINKED GLUCOSE TRANSLOCASE HOMOLOG"/>
    <property type="match status" value="1"/>
</dbReference>
<keyword evidence="5 6" id="KW-0472">Membrane</keyword>
<proteinExistence type="inferred from homology"/>
<protein>
    <submittedName>
        <fullName evidence="8">GtrA family protein</fullName>
    </submittedName>
</protein>
<comment type="subcellular location">
    <subcellularLocation>
        <location evidence="1">Membrane</location>
        <topology evidence="1">Multi-pass membrane protein</topology>
    </subcellularLocation>
</comment>
<dbReference type="AlphaFoldDB" id="A0A927CJE6"/>
<dbReference type="InterPro" id="IPR051401">
    <property type="entry name" value="GtrA_CellWall_Glycosyl"/>
</dbReference>
<evidence type="ECO:0000313" key="9">
    <source>
        <dbReference type="Proteomes" id="UP000639396"/>
    </source>
</evidence>
<dbReference type="GO" id="GO:0005886">
    <property type="term" value="C:plasma membrane"/>
    <property type="evidence" value="ECO:0007669"/>
    <property type="project" value="TreeGrafter"/>
</dbReference>
<evidence type="ECO:0000256" key="6">
    <source>
        <dbReference type="SAM" id="Phobius"/>
    </source>
</evidence>
<evidence type="ECO:0000256" key="5">
    <source>
        <dbReference type="ARBA" id="ARBA00023136"/>
    </source>
</evidence>
<feature type="domain" description="GtrA/DPMS transmembrane" evidence="7">
    <location>
        <begin position="7"/>
        <end position="130"/>
    </location>
</feature>
<evidence type="ECO:0000256" key="4">
    <source>
        <dbReference type="ARBA" id="ARBA00022989"/>
    </source>
</evidence>
<feature type="transmembrane region" description="Helical" evidence="6">
    <location>
        <begin position="72"/>
        <end position="98"/>
    </location>
</feature>
<dbReference type="EMBL" id="JACXJA010000070">
    <property type="protein sequence ID" value="MBD2866785.1"/>
    <property type="molecule type" value="Genomic_DNA"/>
</dbReference>
<dbReference type="InterPro" id="IPR007267">
    <property type="entry name" value="GtrA_DPMS_TM"/>
</dbReference>
<feature type="transmembrane region" description="Helical" evidence="6">
    <location>
        <begin position="104"/>
        <end position="123"/>
    </location>
</feature>
<dbReference type="GO" id="GO:0000271">
    <property type="term" value="P:polysaccharide biosynthetic process"/>
    <property type="evidence" value="ECO:0007669"/>
    <property type="project" value="InterPro"/>
</dbReference>
<organism evidence="8 9">
    <name type="scientific">Paenibacillus oceani</name>
    <dbReference type="NCBI Taxonomy" id="2772510"/>
    <lineage>
        <taxon>Bacteria</taxon>
        <taxon>Bacillati</taxon>
        <taxon>Bacillota</taxon>
        <taxon>Bacilli</taxon>
        <taxon>Bacillales</taxon>
        <taxon>Paenibacillaceae</taxon>
        <taxon>Paenibacillus</taxon>
    </lineage>
</organism>
<sequence length="144" mass="15794">MDRTFLRFLLVGVLNTIVGLSSIAFFLNVVHAGYWASTFLGNTIGAVVSYFLNKRFTFRSNTSIRSSLWKYFLITFICYGLSYGAGLAGGRLLAAVFPGFSAKLLENLSALFGTGLYTIMNYLGHKIFTFRPSGTVAQRAGESS</sequence>
<comment type="similarity">
    <text evidence="2">Belongs to the GtrA family.</text>
</comment>
<feature type="transmembrane region" description="Helical" evidence="6">
    <location>
        <begin position="7"/>
        <end position="27"/>
    </location>
</feature>
<dbReference type="Proteomes" id="UP000639396">
    <property type="component" value="Unassembled WGS sequence"/>
</dbReference>
<keyword evidence="9" id="KW-1185">Reference proteome</keyword>
<dbReference type="Pfam" id="PF04138">
    <property type="entry name" value="GtrA_DPMS_TM"/>
    <property type="match status" value="1"/>
</dbReference>
<dbReference type="PANTHER" id="PTHR38459:SF1">
    <property type="entry name" value="PROPHAGE BACTOPRENOL-LINKED GLUCOSE TRANSLOCASE HOMOLOG"/>
    <property type="match status" value="1"/>
</dbReference>
<evidence type="ECO:0000259" key="7">
    <source>
        <dbReference type="Pfam" id="PF04138"/>
    </source>
</evidence>